<accession>A0A6J4VKI3</accession>
<name>A0A6J4VKI3_9BACT</name>
<protein>
    <submittedName>
        <fullName evidence="2">Uncharacterized protein</fullName>
    </submittedName>
</protein>
<dbReference type="AlphaFoldDB" id="A0A6J4VKI3"/>
<gene>
    <name evidence="2" type="ORF">AVDCRST_MAG59-4815</name>
</gene>
<sequence length="36" mass="3993">MAPRLTRFLAALFATVALADTLHHAEERLRKQAEGS</sequence>
<proteinExistence type="predicted"/>
<keyword evidence="1" id="KW-0732">Signal</keyword>
<organism evidence="2">
    <name type="scientific">uncultured Thermomicrobiales bacterium</name>
    <dbReference type="NCBI Taxonomy" id="1645740"/>
    <lineage>
        <taxon>Bacteria</taxon>
        <taxon>Pseudomonadati</taxon>
        <taxon>Thermomicrobiota</taxon>
        <taxon>Thermomicrobia</taxon>
        <taxon>Thermomicrobiales</taxon>
        <taxon>environmental samples</taxon>
    </lineage>
</organism>
<feature type="chain" id="PRO_5027111617" evidence="1">
    <location>
        <begin position="20"/>
        <end position="36"/>
    </location>
</feature>
<evidence type="ECO:0000313" key="2">
    <source>
        <dbReference type="EMBL" id="CAA9581410.1"/>
    </source>
</evidence>
<evidence type="ECO:0000256" key="1">
    <source>
        <dbReference type="SAM" id="SignalP"/>
    </source>
</evidence>
<dbReference type="EMBL" id="CADCWF010000347">
    <property type="protein sequence ID" value="CAA9581410.1"/>
    <property type="molecule type" value="Genomic_DNA"/>
</dbReference>
<feature type="signal peptide" evidence="1">
    <location>
        <begin position="1"/>
        <end position="19"/>
    </location>
</feature>
<reference evidence="2" key="1">
    <citation type="submission" date="2020-02" db="EMBL/GenBank/DDBJ databases">
        <authorList>
            <person name="Meier V. D."/>
        </authorList>
    </citation>
    <scope>NUCLEOTIDE SEQUENCE</scope>
    <source>
        <strain evidence="2">AVDCRST_MAG59</strain>
    </source>
</reference>